<reference evidence="2 3" key="1">
    <citation type="submission" date="2019-03" db="EMBL/GenBank/DDBJ databases">
        <title>Genomic Encyclopedia of Type Strains, Phase IV (KMG-IV): sequencing the most valuable type-strain genomes for metagenomic binning, comparative biology and taxonomic classification.</title>
        <authorList>
            <person name="Goeker M."/>
        </authorList>
    </citation>
    <scope>NUCLEOTIDE SEQUENCE [LARGE SCALE GENOMIC DNA]</scope>
    <source>
        <strain evidence="2 3">DSM 11901</strain>
    </source>
</reference>
<proteinExistence type="predicted"/>
<gene>
    <name evidence="2" type="ORF">EV672_103233</name>
</gene>
<protein>
    <submittedName>
        <fullName evidence="2">HD-like signal output (HDOD) protein</fullName>
    </submittedName>
</protein>
<keyword evidence="3" id="KW-1185">Reference proteome</keyword>
<dbReference type="OrthoDB" id="9126875at2"/>
<dbReference type="PROSITE" id="PS51833">
    <property type="entry name" value="HDOD"/>
    <property type="match status" value="1"/>
</dbReference>
<dbReference type="InterPro" id="IPR013976">
    <property type="entry name" value="HDOD"/>
</dbReference>
<accession>A0A4R6REN1</accession>
<dbReference type="Pfam" id="PF08668">
    <property type="entry name" value="HDOD"/>
    <property type="match status" value="1"/>
</dbReference>
<evidence type="ECO:0000313" key="2">
    <source>
        <dbReference type="EMBL" id="TDP84662.1"/>
    </source>
</evidence>
<comment type="caution">
    <text evidence="2">The sequence shown here is derived from an EMBL/GenBank/DDBJ whole genome shotgun (WGS) entry which is preliminary data.</text>
</comment>
<dbReference type="RefSeq" id="WP_133607836.1">
    <property type="nucleotide sequence ID" value="NZ_SNXW01000003.1"/>
</dbReference>
<dbReference type="SUPFAM" id="SSF109604">
    <property type="entry name" value="HD-domain/PDEase-like"/>
    <property type="match status" value="1"/>
</dbReference>
<dbReference type="Proteomes" id="UP000294593">
    <property type="component" value="Unassembled WGS sequence"/>
</dbReference>
<evidence type="ECO:0000259" key="1">
    <source>
        <dbReference type="PROSITE" id="PS51833"/>
    </source>
</evidence>
<organism evidence="2 3">
    <name type="scientific">Aquabacterium commune</name>
    <dbReference type="NCBI Taxonomy" id="70586"/>
    <lineage>
        <taxon>Bacteria</taxon>
        <taxon>Pseudomonadati</taxon>
        <taxon>Pseudomonadota</taxon>
        <taxon>Betaproteobacteria</taxon>
        <taxon>Burkholderiales</taxon>
        <taxon>Aquabacterium</taxon>
    </lineage>
</organism>
<sequence length="280" mass="30678">MIQQPLPSLNAWADAFCDAEIPVLATTVADVVQLLAIEEARGTMDAHTLAEAIAPDPLMVLRVLTHVSRYCTQLSVEPPETLVGAIVMQGIGPFFAAHAGLRDVETHLSDEVGALDGLHRVMTRARRAAHFAMGFALKRQDQDAVVIQEAALLHDFAEMLLWCHAPALALDIAQRLQADHTLRSVEAQRKVLGVQLGDLAQELMHRWQLPDLLIRCTDDRKAQDPKVRTTMLGVRIARHTQHGWDVPHALAALPDDAADVGKLLTISPDAALRLIQGMDQ</sequence>
<evidence type="ECO:0000313" key="3">
    <source>
        <dbReference type="Proteomes" id="UP000294593"/>
    </source>
</evidence>
<feature type="domain" description="HDOD" evidence="1">
    <location>
        <begin position="21"/>
        <end position="223"/>
    </location>
</feature>
<dbReference type="EMBL" id="SNXW01000003">
    <property type="protein sequence ID" value="TDP84662.1"/>
    <property type="molecule type" value="Genomic_DNA"/>
</dbReference>
<name>A0A4R6REN1_9BURK</name>
<dbReference type="AlphaFoldDB" id="A0A4R6REN1"/>
<dbReference type="Gene3D" id="1.10.3210.10">
    <property type="entry name" value="Hypothetical protein af1432"/>
    <property type="match status" value="1"/>
</dbReference>